<protein>
    <submittedName>
        <fullName evidence="7">Uncharacterized protein</fullName>
    </submittedName>
</protein>
<evidence type="ECO:0000256" key="4">
    <source>
        <dbReference type="ARBA" id="ARBA00023136"/>
    </source>
</evidence>
<dbReference type="GO" id="GO:0016020">
    <property type="term" value="C:membrane"/>
    <property type="evidence" value="ECO:0007669"/>
    <property type="project" value="UniProtKB-SubCell"/>
</dbReference>
<evidence type="ECO:0000313" key="7">
    <source>
        <dbReference type="EMBL" id="KAK1805810.1"/>
    </source>
</evidence>
<feature type="transmembrane region" description="Helical" evidence="6">
    <location>
        <begin position="175"/>
        <end position="196"/>
    </location>
</feature>
<dbReference type="SUPFAM" id="SSF103473">
    <property type="entry name" value="MFS general substrate transporter"/>
    <property type="match status" value="1"/>
</dbReference>
<dbReference type="AlphaFoldDB" id="A0AAD8ZVR7"/>
<feature type="transmembrane region" description="Helical" evidence="6">
    <location>
        <begin position="317"/>
        <end position="336"/>
    </location>
</feature>
<feature type="transmembrane region" description="Helical" evidence="6">
    <location>
        <begin position="141"/>
        <end position="163"/>
    </location>
</feature>
<evidence type="ECO:0000256" key="5">
    <source>
        <dbReference type="ARBA" id="ARBA00038227"/>
    </source>
</evidence>
<keyword evidence="4 6" id="KW-0472">Membrane</keyword>
<dbReference type="EMBL" id="JAROKS010000002">
    <property type="protein sequence ID" value="KAK1805810.1"/>
    <property type="molecule type" value="Genomic_DNA"/>
</dbReference>
<feature type="transmembrane region" description="Helical" evidence="6">
    <location>
        <begin position="410"/>
        <end position="428"/>
    </location>
</feature>
<reference evidence="7" key="1">
    <citation type="submission" date="2023-03" db="EMBL/GenBank/DDBJ databases">
        <title>Electrophorus voltai genome.</title>
        <authorList>
            <person name="Bian C."/>
        </authorList>
    </citation>
    <scope>NUCLEOTIDE SEQUENCE</scope>
    <source>
        <strain evidence="7">CB-2022</strain>
        <tissue evidence="7">Muscle</tissue>
    </source>
</reference>
<dbReference type="GO" id="GO:0022857">
    <property type="term" value="F:transmembrane transporter activity"/>
    <property type="evidence" value="ECO:0007669"/>
    <property type="project" value="InterPro"/>
</dbReference>
<organism evidence="7 8">
    <name type="scientific">Electrophorus voltai</name>
    <dbReference type="NCBI Taxonomy" id="2609070"/>
    <lineage>
        <taxon>Eukaryota</taxon>
        <taxon>Metazoa</taxon>
        <taxon>Chordata</taxon>
        <taxon>Craniata</taxon>
        <taxon>Vertebrata</taxon>
        <taxon>Euteleostomi</taxon>
        <taxon>Actinopterygii</taxon>
        <taxon>Neopterygii</taxon>
        <taxon>Teleostei</taxon>
        <taxon>Ostariophysi</taxon>
        <taxon>Gymnotiformes</taxon>
        <taxon>Gymnotoidei</taxon>
        <taxon>Gymnotidae</taxon>
        <taxon>Electrophorus</taxon>
    </lineage>
</organism>
<keyword evidence="8" id="KW-1185">Reference proteome</keyword>
<keyword evidence="2 6" id="KW-0812">Transmembrane</keyword>
<comment type="similarity">
    <text evidence="5">Belongs to the major facilitator superfamily. SLC46A family.</text>
</comment>
<name>A0AAD8ZVR7_9TELE</name>
<evidence type="ECO:0000256" key="2">
    <source>
        <dbReference type="ARBA" id="ARBA00022692"/>
    </source>
</evidence>
<feature type="transmembrane region" description="Helical" evidence="6">
    <location>
        <begin position="385"/>
        <end position="404"/>
    </location>
</feature>
<accession>A0AAD8ZVR7</accession>
<evidence type="ECO:0000256" key="1">
    <source>
        <dbReference type="ARBA" id="ARBA00004141"/>
    </source>
</evidence>
<dbReference type="PANTHER" id="PTHR23507:SF36">
    <property type="entry name" value="THYMIC STROMAL COTRANSPORTER HOMOLOG ISOFORM X2"/>
    <property type="match status" value="1"/>
</dbReference>
<feature type="transmembrane region" description="Helical" evidence="6">
    <location>
        <begin position="78"/>
        <end position="97"/>
    </location>
</feature>
<feature type="transmembrane region" description="Helical" evidence="6">
    <location>
        <begin position="109"/>
        <end position="129"/>
    </location>
</feature>
<dbReference type="Gene3D" id="1.20.1250.20">
    <property type="entry name" value="MFS general substrate transporter like domains"/>
    <property type="match status" value="1"/>
</dbReference>
<feature type="transmembrane region" description="Helical" evidence="6">
    <location>
        <begin position="288"/>
        <end position="310"/>
    </location>
</feature>
<gene>
    <name evidence="7" type="ORF">P4O66_012859</name>
</gene>
<feature type="transmembrane region" description="Helical" evidence="6">
    <location>
        <begin position="342"/>
        <end position="364"/>
    </location>
</feature>
<comment type="subcellular location">
    <subcellularLocation>
        <location evidence="1">Membrane</location>
        <topology evidence="1">Multi-pass membrane protein</topology>
    </subcellularLocation>
</comment>
<dbReference type="PANTHER" id="PTHR23507">
    <property type="entry name" value="ZGC:174356"/>
    <property type="match status" value="1"/>
</dbReference>
<evidence type="ECO:0000313" key="8">
    <source>
        <dbReference type="Proteomes" id="UP001239994"/>
    </source>
</evidence>
<keyword evidence="3 6" id="KW-1133">Transmembrane helix</keyword>
<feature type="transmembrane region" description="Helical" evidence="6">
    <location>
        <begin position="249"/>
        <end position="268"/>
    </location>
</feature>
<evidence type="ECO:0000256" key="3">
    <source>
        <dbReference type="ARBA" id="ARBA00022989"/>
    </source>
</evidence>
<dbReference type="InterPro" id="IPR011701">
    <property type="entry name" value="MFS"/>
</dbReference>
<sequence>MGMELYTQEWATALDAAQESVPESDIMESLLNMMEPVVVIHKLGASFFEMALTLTVYNRSLETAGGQVEQAQTASSRFFLLHSVISTMAAMLSIVPLGRVADRRGPKVFLVVSQLGSVLGMCFLLLFLFCDLPVEFLFLGTAVYGLCGGSPAYWAGVVALAALSSRRRSRTLKLNVVDMCVGVAGVLGGLLSGYVYRVGHQGAVLLGAAITLSTLSLLLSVFFLPTPRGDGEEKEELLREPTGEGRPDAAAGGLLMTAMVVFILGMVGAEDVLTLYVLKPPLSWDSVWAGYGSAATNAMYVSSFLGVLVLSRVLGDTALSLLGIMSNCTGMAIMAFTVESWIYFLARGIMMFACVPMPTLRAMLSKVLDSQQYGNLGRTFGRLQLVLAVTELVSTVFFASVYPLTLHSCSGVWFLLSCAISYLSVIPIL</sequence>
<comment type="caution">
    <text evidence="7">The sequence shown here is derived from an EMBL/GenBank/DDBJ whole genome shotgun (WGS) entry which is preliminary data.</text>
</comment>
<proteinExistence type="inferred from homology"/>
<dbReference type="Pfam" id="PF07690">
    <property type="entry name" value="MFS_1"/>
    <property type="match status" value="1"/>
</dbReference>
<evidence type="ECO:0000256" key="6">
    <source>
        <dbReference type="SAM" id="Phobius"/>
    </source>
</evidence>
<feature type="transmembrane region" description="Helical" evidence="6">
    <location>
        <begin position="202"/>
        <end position="224"/>
    </location>
</feature>
<dbReference type="InterPro" id="IPR036259">
    <property type="entry name" value="MFS_trans_sf"/>
</dbReference>
<dbReference type="Proteomes" id="UP001239994">
    <property type="component" value="Unassembled WGS sequence"/>
</dbReference>